<feature type="domain" description="OmpR/PhoB-type" evidence="11">
    <location>
        <begin position="149"/>
        <end position="243"/>
    </location>
</feature>
<dbReference type="Pfam" id="PF00486">
    <property type="entry name" value="Trans_reg_C"/>
    <property type="match status" value="1"/>
</dbReference>
<comment type="caution">
    <text evidence="12">The sequence shown here is derived from an EMBL/GenBank/DDBJ whole genome shotgun (WGS) entry which is preliminary data.</text>
</comment>
<feature type="domain" description="Response regulatory" evidence="10">
    <location>
        <begin position="23"/>
        <end position="139"/>
    </location>
</feature>
<evidence type="ECO:0000256" key="8">
    <source>
        <dbReference type="PROSITE-ProRule" id="PRU00169"/>
    </source>
</evidence>
<sequence length="243" mass="27692">MRNNYEINYLNKQHTQMKKKDIKILLVDDEPDILEIVGYNLSSEGYQLTTANNGIDAIAKAKKIKPHLIIMDVMMPEMDGIEACENIRKDSNLANTIITFLTARGEDYSQVAGFDAGADDYITKPIKPKVLVSKVKALLRRLKEDDENEQIVTVGDIVINREEYKIVKDGTEIILPRKEFELLSLLASRPGKVFKREEILDKVWGNEVIVGGRTIDVHIRKLREKIGENQFKTVKGVGYKYVQ</sequence>
<dbReference type="Proteomes" id="UP000244090">
    <property type="component" value="Unassembled WGS sequence"/>
</dbReference>
<dbReference type="GO" id="GO:0006355">
    <property type="term" value="P:regulation of DNA-templated transcription"/>
    <property type="evidence" value="ECO:0007669"/>
    <property type="project" value="InterPro"/>
</dbReference>
<dbReference type="Gene3D" id="3.40.50.2300">
    <property type="match status" value="1"/>
</dbReference>
<evidence type="ECO:0000313" key="13">
    <source>
        <dbReference type="Proteomes" id="UP000244090"/>
    </source>
</evidence>
<dbReference type="InterPro" id="IPR016032">
    <property type="entry name" value="Sig_transdc_resp-reg_C-effctor"/>
</dbReference>
<dbReference type="GO" id="GO:0000156">
    <property type="term" value="F:phosphorelay response regulator activity"/>
    <property type="evidence" value="ECO:0007669"/>
    <property type="project" value="TreeGrafter"/>
</dbReference>
<dbReference type="GO" id="GO:0032993">
    <property type="term" value="C:protein-DNA complex"/>
    <property type="evidence" value="ECO:0007669"/>
    <property type="project" value="TreeGrafter"/>
</dbReference>
<dbReference type="EMBL" id="QBKT01000010">
    <property type="protein sequence ID" value="PTX59267.1"/>
    <property type="molecule type" value="Genomic_DNA"/>
</dbReference>
<protein>
    <recommendedName>
        <fullName evidence="1">Phosphate regulon transcriptional regulatory protein PhoB</fullName>
    </recommendedName>
</protein>
<keyword evidence="6" id="KW-0804">Transcription</keyword>
<evidence type="ECO:0000259" key="11">
    <source>
        <dbReference type="PROSITE" id="PS51755"/>
    </source>
</evidence>
<keyword evidence="5 9" id="KW-0238">DNA-binding</keyword>
<reference evidence="12 13" key="1">
    <citation type="submission" date="2018-04" db="EMBL/GenBank/DDBJ databases">
        <title>Genomic Encyclopedia of Archaeal and Bacterial Type Strains, Phase II (KMG-II): from individual species to whole genera.</title>
        <authorList>
            <person name="Goeker M."/>
        </authorList>
    </citation>
    <scope>NUCLEOTIDE SEQUENCE [LARGE SCALE GENOMIC DNA]</scope>
    <source>
        <strain evidence="12 13">DSM 25731</strain>
    </source>
</reference>
<dbReference type="GO" id="GO:0005829">
    <property type="term" value="C:cytosol"/>
    <property type="evidence" value="ECO:0007669"/>
    <property type="project" value="TreeGrafter"/>
</dbReference>
<dbReference type="InterPro" id="IPR001867">
    <property type="entry name" value="OmpR/PhoB-type_DNA-bd"/>
</dbReference>
<evidence type="ECO:0000313" key="12">
    <source>
        <dbReference type="EMBL" id="PTX59267.1"/>
    </source>
</evidence>
<dbReference type="GO" id="GO:0000976">
    <property type="term" value="F:transcription cis-regulatory region binding"/>
    <property type="evidence" value="ECO:0007669"/>
    <property type="project" value="TreeGrafter"/>
</dbReference>
<keyword evidence="13" id="KW-1185">Reference proteome</keyword>
<dbReference type="InterPro" id="IPR011006">
    <property type="entry name" value="CheY-like_superfamily"/>
</dbReference>
<dbReference type="PANTHER" id="PTHR48111:SF40">
    <property type="entry name" value="PHOSPHATE REGULON TRANSCRIPTIONAL REGULATORY PROTEIN PHOB"/>
    <property type="match status" value="1"/>
</dbReference>
<proteinExistence type="predicted"/>
<dbReference type="PROSITE" id="PS51755">
    <property type="entry name" value="OMPR_PHOB"/>
    <property type="match status" value="1"/>
</dbReference>
<organism evidence="12 13">
    <name type="scientific">Kordia periserrulae</name>
    <dbReference type="NCBI Taxonomy" id="701523"/>
    <lineage>
        <taxon>Bacteria</taxon>
        <taxon>Pseudomonadati</taxon>
        <taxon>Bacteroidota</taxon>
        <taxon>Flavobacteriia</taxon>
        <taxon>Flavobacteriales</taxon>
        <taxon>Flavobacteriaceae</taxon>
        <taxon>Kordia</taxon>
    </lineage>
</organism>
<accession>A0A2T6BTH4</accession>
<evidence type="ECO:0000256" key="1">
    <source>
        <dbReference type="ARBA" id="ARBA00013332"/>
    </source>
</evidence>
<name>A0A2T6BTH4_9FLAO</name>
<evidence type="ECO:0000256" key="2">
    <source>
        <dbReference type="ARBA" id="ARBA00022553"/>
    </source>
</evidence>
<dbReference type="InterPro" id="IPR001789">
    <property type="entry name" value="Sig_transdc_resp-reg_receiver"/>
</dbReference>
<dbReference type="SUPFAM" id="SSF52172">
    <property type="entry name" value="CheY-like"/>
    <property type="match status" value="1"/>
</dbReference>
<dbReference type="Pfam" id="PF00072">
    <property type="entry name" value="Response_reg"/>
    <property type="match status" value="1"/>
</dbReference>
<dbReference type="Gene3D" id="1.10.10.10">
    <property type="entry name" value="Winged helix-like DNA-binding domain superfamily/Winged helix DNA-binding domain"/>
    <property type="match status" value="1"/>
</dbReference>
<evidence type="ECO:0000256" key="6">
    <source>
        <dbReference type="ARBA" id="ARBA00023163"/>
    </source>
</evidence>
<dbReference type="InterPro" id="IPR039420">
    <property type="entry name" value="WalR-like"/>
</dbReference>
<dbReference type="FunFam" id="3.40.50.2300:FF:000001">
    <property type="entry name" value="DNA-binding response regulator PhoB"/>
    <property type="match status" value="1"/>
</dbReference>
<feature type="modified residue" description="4-aspartylphosphate" evidence="8">
    <location>
        <position position="72"/>
    </location>
</feature>
<dbReference type="CDD" id="cd00383">
    <property type="entry name" value="trans_reg_C"/>
    <property type="match status" value="1"/>
</dbReference>
<gene>
    <name evidence="12" type="ORF">C8N46_110104</name>
</gene>
<evidence type="ECO:0000256" key="4">
    <source>
        <dbReference type="ARBA" id="ARBA00023015"/>
    </source>
</evidence>
<dbReference type="SMART" id="SM00448">
    <property type="entry name" value="REC"/>
    <property type="match status" value="1"/>
</dbReference>
<dbReference type="InterPro" id="IPR036388">
    <property type="entry name" value="WH-like_DNA-bd_sf"/>
</dbReference>
<keyword evidence="2 8" id="KW-0597">Phosphoprotein</keyword>
<dbReference type="SMART" id="SM00862">
    <property type="entry name" value="Trans_reg_C"/>
    <property type="match status" value="1"/>
</dbReference>
<evidence type="ECO:0000256" key="9">
    <source>
        <dbReference type="PROSITE-ProRule" id="PRU01091"/>
    </source>
</evidence>
<dbReference type="PANTHER" id="PTHR48111">
    <property type="entry name" value="REGULATOR OF RPOS"/>
    <property type="match status" value="1"/>
</dbReference>
<evidence type="ECO:0000256" key="7">
    <source>
        <dbReference type="ARBA" id="ARBA00024735"/>
    </source>
</evidence>
<evidence type="ECO:0000259" key="10">
    <source>
        <dbReference type="PROSITE" id="PS50110"/>
    </source>
</evidence>
<evidence type="ECO:0000256" key="5">
    <source>
        <dbReference type="ARBA" id="ARBA00023125"/>
    </source>
</evidence>
<dbReference type="SUPFAM" id="SSF46894">
    <property type="entry name" value="C-terminal effector domain of the bipartite response regulators"/>
    <property type="match status" value="1"/>
</dbReference>
<comment type="function">
    <text evidence="7">This protein is a positive regulator for the phosphate regulon. Transcription of this operon is positively regulated by PhoB and PhoR when phosphate is limited.</text>
</comment>
<keyword evidence="4" id="KW-0805">Transcription regulation</keyword>
<dbReference type="AlphaFoldDB" id="A0A2T6BTH4"/>
<evidence type="ECO:0000256" key="3">
    <source>
        <dbReference type="ARBA" id="ARBA00023012"/>
    </source>
</evidence>
<keyword evidence="3" id="KW-0902">Two-component regulatory system</keyword>
<feature type="DNA-binding region" description="OmpR/PhoB-type" evidence="9">
    <location>
        <begin position="149"/>
        <end position="243"/>
    </location>
</feature>
<dbReference type="FunFam" id="1.10.10.10:FF:000018">
    <property type="entry name" value="DNA-binding response regulator ResD"/>
    <property type="match status" value="1"/>
</dbReference>
<dbReference type="PROSITE" id="PS50110">
    <property type="entry name" value="RESPONSE_REGULATORY"/>
    <property type="match status" value="1"/>
</dbReference>